<proteinExistence type="predicted"/>
<evidence type="ECO:0000313" key="2">
    <source>
        <dbReference type="EMBL" id="KAK4728657.1"/>
    </source>
</evidence>
<gene>
    <name evidence="2" type="ORF">R3W88_021645</name>
</gene>
<dbReference type="PANTHER" id="PTHR33623:SF4">
    <property type="entry name" value="DUF4378 DOMAIN-CONTAINING PROTEIN"/>
    <property type="match status" value="1"/>
</dbReference>
<dbReference type="Proteomes" id="UP001311915">
    <property type="component" value="Unassembled WGS sequence"/>
</dbReference>
<evidence type="ECO:0000313" key="3">
    <source>
        <dbReference type="Proteomes" id="UP001311915"/>
    </source>
</evidence>
<comment type="caution">
    <text evidence="2">The sequence shown here is derived from an EMBL/GenBank/DDBJ whole genome shotgun (WGS) entry which is preliminary data.</text>
</comment>
<name>A0AAV9LTX6_9SOLN</name>
<feature type="region of interest" description="Disordered" evidence="1">
    <location>
        <begin position="176"/>
        <end position="216"/>
    </location>
</feature>
<feature type="region of interest" description="Disordered" evidence="1">
    <location>
        <begin position="332"/>
        <end position="360"/>
    </location>
</feature>
<evidence type="ECO:0008006" key="4">
    <source>
        <dbReference type="Google" id="ProtNLM"/>
    </source>
</evidence>
<protein>
    <recommendedName>
        <fullName evidence="4">DUF4378 domain-containing protein</fullName>
    </recommendedName>
</protein>
<dbReference type="AlphaFoldDB" id="A0AAV9LTX6"/>
<accession>A0AAV9LTX6</accession>
<feature type="compositionally biased region" description="Low complexity" evidence="1">
    <location>
        <begin position="242"/>
        <end position="261"/>
    </location>
</feature>
<feature type="region of interest" description="Disordered" evidence="1">
    <location>
        <begin position="239"/>
        <end position="282"/>
    </location>
</feature>
<keyword evidence="3" id="KW-1185">Reference proteome</keyword>
<sequence length="479" mass="54255">MDSKLMKPLPKTLMLKDYLLDDLSSCSSSGFRSYPRRQCCTTVRFLLEIDLKNKYQPALPPPPYKAKPILRSKISPPSAAKVSAFQKASVAVINAVKHLPFAGVRSSSTSKKKKPMMRTIFPRSISRKLKRSFWKRGDHKEIYWWTAFNRLDKEELKSPVFSPVVIGKIAGDSNSSITTASKSKCNSNTWSSDSDFTASSDNSLQTSSGNSEFNSTETVNDAVASKKLGTENVICSKKVGATTGDDSSHSTISSHGSTTNSPNTKKPWPNEEKEQFSPVSTLDCPFDDEDEVSSPFQHRLTRVEGTTKKLMKKIKRFEGLTELEPLNLDKRIASSESESESPLNNSSETEVDEEEEDKQRVERQALDMVQELKESMPSYIFKLKTEKLLFDFFKERFLNGDDEFKNKLLELAQDWINGKPIDVLLDWKVQENRMAYIRAIETRGEWKNTEVEKQEVILEVEVDIFASLMNEVLVDVMFS</sequence>
<organism evidence="2 3">
    <name type="scientific">Solanum pinnatisectum</name>
    <name type="common">tansyleaf nightshade</name>
    <dbReference type="NCBI Taxonomy" id="50273"/>
    <lineage>
        <taxon>Eukaryota</taxon>
        <taxon>Viridiplantae</taxon>
        <taxon>Streptophyta</taxon>
        <taxon>Embryophyta</taxon>
        <taxon>Tracheophyta</taxon>
        <taxon>Spermatophyta</taxon>
        <taxon>Magnoliopsida</taxon>
        <taxon>eudicotyledons</taxon>
        <taxon>Gunneridae</taxon>
        <taxon>Pentapetalae</taxon>
        <taxon>asterids</taxon>
        <taxon>lamiids</taxon>
        <taxon>Solanales</taxon>
        <taxon>Solanaceae</taxon>
        <taxon>Solanoideae</taxon>
        <taxon>Solaneae</taxon>
        <taxon>Solanum</taxon>
    </lineage>
</organism>
<dbReference type="PANTHER" id="PTHR33623">
    <property type="entry name" value="OS04G0572500 PROTEIN"/>
    <property type="match status" value="1"/>
</dbReference>
<dbReference type="EMBL" id="JAWPEI010000004">
    <property type="protein sequence ID" value="KAK4728657.1"/>
    <property type="molecule type" value="Genomic_DNA"/>
</dbReference>
<feature type="compositionally biased region" description="Low complexity" evidence="1">
    <location>
        <begin position="334"/>
        <end position="348"/>
    </location>
</feature>
<evidence type="ECO:0000256" key="1">
    <source>
        <dbReference type="SAM" id="MobiDB-lite"/>
    </source>
</evidence>
<reference evidence="2 3" key="1">
    <citation type="submission" date="2023-10" db="EMBL/GenBank/DDBJ databases">
        <title>Genome-Wide Identification Analysis in wild type Solanum Pinnatisectum Reveals Some Genes Defensing Phytophthora Infestans.</title>
        <authorList>
            <person name="Sun C."/>
        </authorList>
    </citation>
    <scope>NUCLEOTIDE SEQUENCE [LARGE SCALE GENOMIC DNA]</scope>
    <source>
        <strain evidence="2">LQN</strain>
        <tissue evidence="2">Leaf</tissue>
    </source>
</reference>